<reference evidence="4" key="1">
    <citation type="journal article" date="2021" name="Nat. Commun.">
        <title>Genetic determinants of endophytism in the Arabidopsis root mycobiome.</title>
        <authorList>
            <person name="Mesny F."/>
            <person name="Miyauchi S."/>
            <person name="Thiergart T."/>
            <person name="Pickel B."/>
            <person name="Atanasova L."/>
            <person name="Karlsson M."/>
            <person name="Huettel B."/>
            <person name="Barry K.W."/>
            <person name="Haridas S."/>
            <person name="Chen C."/>
            <person name="Bauer D."/>
            <person name="Andreopoulos W."/>
            <person name="Pangilinan J."/>
            <person name="LaButti K."/>
            <person name="Riley R."/>
            <person name="Lipzen A."/>
            <person name="Clum A."/>
            <person name="Drula E."/>
            <person name="Henrissat B."/>
            <person name="Kohler A."/>
            <person name="Grigoriev I.V."/>
            <person name="Martin F.M."/>
            <person name="Hacquard S."/>
        </authorList>
    </citation>
    <scope>NUCLEOTIDE SEQUENCE</scope>
    <source>
        <strain evidence="4">MPI-SDFR-AT-0120</strain>
    </source>
</reference>
<evidence type="ECO:0000256" key="1">
    <source>
        <dbReference type="ARBA" id="ARBA00005664"/>
    </source>
</evidence>
<protein>
    <submittedName>
        <fullName evidence="4">Galactosyl transferase GMA12/MNN10 family protein</fullName>
    </submittedName>
</protein>
<evidence type="ECO:0000313" key="5">
    <source>
        <dbReference type="Proteomes" id="UP000813461"/>
    </source>
</evidence>
<organism evidence="4 5">
    <name type="scientific">Paraphoma chrysanthemicola</name>
    <dbReference type="NCBI Taxonomy" id="798071"/>
    <lineage>
        <taxon>Eukaryota</taxon>
        <taxon>Fungi</taxon>
        <taxon>Dikarya</taxon>
        <taxon>Ascomycota</taxon>
        <taxon>Pezizomycotina</taxon>
        <taxon>Dothideomycetes</taxon>
        <taxon>Pleosporomycetidae</taxon>
        <taxon>Pleosporales</taxon>
        <taxon>Pleosporineae</taxon>
        <taxon>Phaeosphaeriaceae</taxon>
        <taxon>Paraphoma</taxon>
    </lineage>
</organism>
<evidence type="ECO:0000313" key="4">
    <source>
        <dbReference type="EMBL" id="KAH7087155.1"/>
    </source>
</evidence>
<dbReference type="EMBL" id="JAGMVJ010000010">
    <property type="protein sequence ID" value="KAH7087155.1"/>
    <property type="molecule type" value="Genomic_DNA"/>
</dbReference>
<proteinExistence type="inferred from homology"/>
<keyword evidence="3 4" id="KW-0808">Transferase</keyword>
<keyword evidence="2" id="KW-0328">Glycosyltransferase</keyword>
<dbReference type="SUPFAM" id="SSF53448">
    <property type="entry name" value="Nucleotide-diphospho-sugar transferases"/>
    <property type="match status" value="1"/>
</dbReference>
<dbReference type="InterPro" id="IPR029044">
    <property type="entry name" value="Nucleotide-diphossugar_trans"/>
</dbReference>
<comment type="caution">
    <text evidence="4">The sequence shown here is derived from an EMBL/GenBank/DDBJ whole genome shotgun (WGS) entry which is preliminary data.</text>
</comment>
<dbReference type="FunFam" id="3.90.550.10:FF:000237">
    <property type="entry name" value="WGS project CABT00000000 data, contig 2.1"/>
    <property type="match status" value="1"/>
</dbReference>
<name>A0A8K0R554_9PLEO</name>
<accession>A0A8K0R554</accession>
<dbReference type="GO" id="GO:0000139">
    <property type="term" value="C:Golgi membrane"/>
    <property type="evidence" value="ECO:0007669"/>
    <property type="project" value="TreeGrafter"/>
</dbReference>
<dbReference type="Pfam" id="PF05637">
    <property type="entry name" value="Glyco_transf_34"/>
    <property type="match status" value="1"/>
</dbReference>
<sequence>MYLSSAKRPARYHTIKELSVPYARPVIRPIPQFIASGTSECLPPTTTEMIEQAVRKRATCRKYSPFTTDRARIATVTAHFGGLDEHYQRAFESHLLHSLIHGTEVRVICDPIVDDLWNKPAFILNLLMREMLKPEKERLEWIMWVDRDTIILDQCRPISSFLPPTKPRVGSWWRRSDNQEKNVTDVNLLLTNDFNGLNNGIFLLRVNEWAIRLFTAILAFRHYEPDIVLPYTEQTAMGYVIETEEFKNQTRMVPQHWFNAYTKDDAQTFAERDDSTELDEVWVRRGDLLVHFPGHPDKGTVIDEWVQMLSGLPDVWEAGTVQRDVSEEVDDFWKEVRYGGRK</sequence>
<dbReference type="OrthoDB" id="407658at2759"/>
<evidence type="ECO:0000256" key="3">
    <source>
        <dbReference type="ARBA" id="ARBA00022679"/>
    </source>
</evidence>
<dbReference type="InterPro" id="IPR008630">
    <property type="entry name" value="Glyco_trans_34"/>
</dbReference>
<dbReference type="PANTHER" id="PTHR31306:SF8">
    <property type="entry name" value="GLYCOSYLTRANSFERASE FAMILY 34 PROTEIN"/>
    <property type="match status" value="1"/>
</dbReference>
<dbReference type="AlphaFoldDB" id="A0A8K0R554"/>
<dbReference type="Proteomes" id="UP000813461">
    <property type="component" value="Unassembled WGS sequence"/>
</dbReference>
<evidence type="ECO:0000256" key="2">
    <source>
        <dbReference type="ARBA" id="ARBA00022676"/>
    </source>
</evidence>
<dbReference type="Gene3D" id="3.90.550.10">
    <property type="entry name" value="Spore Coat Polysaccharide Biosynthesis Protein SpsA, Chain A"/>
    <property type="match status" value="1"/>
</dbReference>
<dbReference type="GO" id="GO:0006487">
    <property type="term" value="P:protein N-linked glycosylation"/>
    <property type="evidence" value="ECO:0007669"/>
    <property type="project" value="TreeGrafter"/>
</dbReference>
<dbReference type="GO" id="GO:0016757">
    <property type="term" value="F:glycosyltransferase activity"/>
    <property type="evidence" value="ECO:0007669"/>
    <property type="project" value="UniProtKB-KW"/>
</dbReference>
<keyword evidence="5" id="KW-1185">Reference proteome</keyword>
<comment type="similarity">
    <text evidence="1">Belongs to the glycosyltransferase 34 family.</text>
</comment>
<dbReference type="PANTHER" id="PTHR31306">
    <property type="entry name" value="ALPHA-1,6-MANNOSYLTRANSFERASE MNN11-RELATED"/>
    <property type="match status" value="1"/>
</dbReference>
<gene>
    <name evidence="4" type="ORF">FB567DRAFT_560858</name>
</gene>